<evidence type="ECO:0000313" key="2">
    <source>
        <dbReference type="Proteomes" id="UP000652761"/>
    </source>
</evidence>
<reference evidence="1" key="1">
    <citation type="submission" date="2017-07" db="EMBL/GenBank/DDBJ databases">
        <title>Taro Niue Genome Assembly and Annotation.</title>
        <authorList>
            <person name="Atibalentja N."/>
            <person name="Keating K."/>
            <person name="Fields C.J."/>
        </authorList>
    </citation>
    <scope>NUCLEOTIDE SEQUENCE</scope>
    <source>
        <strain evidence="1">Niue_2</strain>
        <tissue evidence="1">Leaf</tissue>
    </source>
</reference>
<name>A0A843VY07_COLES</name>
<dbReference type="Proteomes" id="UP000652761">
    <property type="component" value="Unassembled WGS sequence"/>
</dbReference>
<accession>A0A843VY07</accession>
<comment type="caution">
    <text evidence="1">The sequence shown here is derived from an EMBL/GenBank/DDBJ whole genome shotgun (WGS) entry which is preliminary data.</text>
</comment>
<protein>
    <submittedName>
        <fullName evidence="1">Uncharacterized protein</fullName>
    </submittedName>
</protein>
<evidence type="ECO:0000313" key="1">
    <source>
        <dbReference type="EMBL" id="MQL99247.1"/>
    </source>
</evidence>
<organism evidence="1 2">
    <name type="scientific">Colocasia esculenta</name>
    <name type="common">Wild taro</name>
    <name type="synonym">Arum esculentum</name>
    <dbReference type="NCBI Taxonomy" id="4460"/>
    <lineage>
        <taxon>Eukaryota</taxon>
        <taxon>Viridiplantae</taxon>
        <taxon>Streptophyta</taxon>
        <taxon>Embryophyta</taxon>
        <taxon>Tracheophyta</taxon>
        <taxon>Spermatophyta</taxon>
        <taxon>Magnoliopsida</taxon>
        <taxon>Liliopsida</taxon>
        <taxon>Araceae</taxon>
        <taxon>Aroideae</taxon>
        <taxon>Colocasieae</taxon>
        <taxon>Colocasia</taxon>
    </lineage>
</organism>
<dbReference type="AlphaFoldDB" id="A0A843VY07"/>
<sequence>MDLFRSGLRVEAEQQGEAFSLGRFAAVNSYCIVLVSRTFESPWNTGLSTGDSHLSTGHLYLSTGRKRSYETGKKIFS</sequence>
<proteinExistence type="predicted"/>
<dbReference type="EMBL" id="NMUH01002318">
    <property type="protein sequence ID" value="MQL99247.1"/>
    <property type="molecule type" value="Genomic_DNA"/>
</dbReference>
<gene>
    <name evidence="1" type="ORF">Taro_031968</name>
</gene>
<keyword evidence="2" id="KW-1185">Reference proteome</keyword>